<dbReference type="OrthoDB" id="3525775at2"/>
<dbReference type="AlphaFoldDB" id="A0A5C4WWA1"/>
<comment type="caution">
    <text evidence="1">The sequence shown here is derived from an EMBL/GenBank/DDBJ whole genome shotgun (WGS) entry which is preliminary data.</text>
</comment>
<evidence type="ECO:0000313" key="2">
    <source>
        <dbReference type="Proteomes" id="UP000312512"/>
    </source>
</evidence>
<protein>
    <submittedName>
        <fullName evidence="1">Uncharacterized protein</fullName>
    </submittedName>
</protein>
<dbReference type="EMBL" id="VDLX02000001">
    <property type="protein sequence ID" value="KAB8197874.1"/>
    <property type="molecule type" value="Genomic_DNA"/>
</dbReference>
<sequence>MDLAWPVIAWALWVAALAAAFKVSSRERPREASRYDAPVPVVELLRGMRTQEVFHAALFDLAGRGWVTVEGDRLTLAPPRREPLLPYERWVLDRVAARLRGRPQAPVMALTPEGTDLDGEFVPLVRQTAIDLGLARRRWPNMIVPLLLAAALVVPWYVTIATAGLSWPGMIATMVSFVAGVSLLMAGRGFLLTGTGREITGPDREPANPRQEWIYTGSGWHGVEIEPPGSPAPGSERQEVAGHIVKRWSVAEVDTDAMSSGRSYYVALHDGSSEKARSYVVKETLYHDVLPGDFVRLLVKPRTGKVVRLLAHERHW</sequence>
<dbReference type="RefSeq" id="WP_139628695.1">
    <property type="nucleotide sequence ID" value="NZ_VDLX02000001.1"/>
</dbReference>
<dbReference type="Proteomes" id="UP000312512">
    <property type="component" value="Unassembled WGS sequence"/>
</dbReference>
<reference evidence="1 2" key="1">
    <citation type="submission" date="2019-10" db="EMBL/GenBank/DDBJ databases">
        <title>Nonomuraea sp. nov., isolated from Phyllanthus amarus.</title>
        <authorList>
            <person name="Klykleung N."/>
            <person name="Tanasupawat S."/>
        </authorList>
    </citation>
    <scope>NUCLEOTIDE SEQUENCE [LARGE SCALE GENOMIC DNA]</scope>
    <source>
        <strain evidence="1 2">PA1-10</strain>
    </source>
</reference>
<name>A0A5C4WWA1_9ACTN</name>
<gene>
    <name evidence="1" type="ORF">FH608_005000</name>
</gene>
<organism evidence="1 2">
    <name type="scientific">Nonomuraea phyllanthi</name>
    <dbReference type="NCBI Taxonomy" id="2219224"/>
    <lineage>
        <taxon>Bacteria</taxon>
        <taxon>Bacillati</taxon>
        <taxon>Actinomycetota</taxon>
        <taxon>Actinomycetes</taxon>
        <taxon>Streptosporangiales</taxon>
        <taxon>Streptosporangiaceae</taxon>
        <taxon>Nonomuraea</taxon>
    </lineage>
</organism>
<proteinExistence type="predicted"/>
<keyword evidence="2" id="KW-1185">Reference proteome</keyword>
<evidence type="ECO:0000313" key="1">
    <source>
        <dbReference type="EMBL" id="KAB8197874.1"/>
    </source>
</evidence>
<accession>A0A5C4WWA1</accession>